<dbReference type="Proteomes" id="UP000183077">
    <property type="component" value="Unassembled WGS sequence"/>
</dbReference>
<gene>
    <name evidence="2" type="ORF">SAMN04488018_1103</name>
</gene>
<protein>
    <submittedName>
        <fullName evidence="2">Uncharacterized protein</fullName>
    </submittedName>
</protein>
<dbReference type="AlphaFoldDB" id="A0A1H6VHG5"/>
<dbReference type="EMBL" id="FNYS01000010">
    <property type="protein sequence ID" value="SEJ03993.1"/>
    <property type="molecule type" value="Genomic_DNA"/>
</dbReference>
<feature type="transmembrane region" description="Helical" evidence="1">
    <location>
        <begin position="39"/>
        <end position="65"/>
    </location>
</feature>
<dbReference type="GeneID" id="82257414"/>
<proteinExistence type="predicted"/>
<feature type="transmembrane region" description="Helical" evidence="1">
    <location>
        <begin position="77"/>
        <end position="95"/>
    </location>
</feature>
<evidence type="ECO:0000313" key="2">
    <source>
        <dbReference type="EMBL" id="SEJ03993.1"/>
    </source>
</evidence>
<sequence length="126" mass="15119">MNLWLILVHLEVSIGVYFLLDKLFFKCSGAVDYMSYVQIVFIVPFYSIVVLWFAFIPFLLSYIILKDVFKWSWFKAYLIAFMLFHIMMMSTWLGIERITWQVLFLALLDYGITSFVIWLAFNKRLL</sequence>
<evidence type="ECO:0000313" key="3">
    <source>
        <dbReference type="Proteomes" id="UP000183077"/>
    </source>
</evidence>
<feature type="transmembrane region" description="Helical" evidence="1">
    <location>
        <begin position="101"/>
        <end position="121"/>
    </location>
</feature>
<accession>A0A1H6VHG5</accession>
<dbReference type="RefSeq" id="WP_143061421.1">
    <property type="nucleotide sequence ID" value="NZ_FNYS01000010.1"/>
</dbReference>
<evidence type="ECO:0000256" key="1">
    <source>
        <dbReference type="SAM" id="Phobius"/>
    </source>
</evidence>
<organism evidence="2 3">
    <name type="scientific">Myroides marinus</name>
    <dbReference type="NCBI Taxonomy" id="703342"/>
    <lineage>
        <taxon>Bacteria</taxon>
        <taxon>Pseudomonadati</taxon>
        <taxon>Bacteroidota</taxon>
        <taxon>Flavobacteriia</taxon>
        <taxon>Flavobacteriales</taxon>
        <taxon>Flavobacteriaceae</taxon>
        <taxon>Myroides</taxon>
    </lineage>
</organism>
<keyword evidence="1" id="KW-1133">Transmembrane helix</keyword>
<keyword evidence="1" id="KW-0812">Transmembrane</keyword>
<keyword evidence="1" id="KW-0472">Membrane</keyword>
<reference evidence="2 3" key="1">
    <citation type="submission" date="2016-10" db="EMBL/GenBank/DDBJ databases">
        <authorList>
            <person name="de Groot N.N."/>
        </authorList>
    </citation>
    <scope>NUCLEOTIDE SEQUENCE [LARGE SCALE GENOMIC DNA]</scope>
    <source>
        <strain evidence="2 3">DSM 23048</strain>
    </source>
</reference>
<name>A0A1H6VHG5_9FLAO</name>